<accession>A0A4C1T2J5</accession>
<organism evidence="1 2">
    <name type="scientific">Eumeta variegata</name>
    <name type="common">Bagworm moth</name>
    <name type="synonym">Eumeta japonica</name>
    <dbReference type="NCBI Taxonomy" id="151549"/>
    <lineage>
        <taxon>Eukaryota</taxon>
        <taxon>Metazoa</taxon>
        <taxon>Ecdysozoa</taxon>
        <taxon>Arthropoda</taxon>
        <taxon>Hexapoda</taxon>
        <taxon>Insecta</taxon>
        <taxon>Pterygota</taxon>
        <taxon>Neoptera</taxon>
        <taxon>Endopterygota</taxon>
        <taxon>Lepidoptera</taxon>
        <taxon>Glossata</taxon>
        <taxon>Ditrysia</taxon>
        <taxon>Tineoidea</taxon>
        <taxon>Psychidae</taxon>
        <taxon>Oiketicinae</taxon>
        <taxon>Eumeta</taxon>
    </lineage>
</organism>
<evidence type="ECO:0000313" key="2">
    <source>
        <dbReference type="Proteomes" id="UP000299102"/>
    </source>
</evidence>
<proteinExistence type="predicted"/>
<dbReference type="Proteomes" id="UP000299102">
    <property type="component" value="Unassembled WGS sequence"/>
</dbReference>
<keyword evidence="2" id="KW-1185">Reference proteome</keyword>
<dbReference type="AlphaFoldDB" id="A0A4C1T2J5"/>
<reference evidence="1 2" key="1">
    <citation type="journal article" date="2019" name="Commun. Biol.">
        <title>The bagworm genome reveals a unique fibroin gene that provides high tensile strength.</title>
        <authorList>
            <person name="Kono N."/>
            <person name="Nakamura H."/>
            <person name="Ohtoshi R."/>
            <person name="Tomita M."/>
            <person name="Numata K."/>
            <person name="Arakawa K."/>
        </authorList>
    </citation>
    <scope>NUCLEOTIDE SEQUENCE [LARGE SCALE GENOMIC DNA]</scope>
</reference>
<evidence type="ECO:0000313" key="1">
    <source>
        <dbReference type="EMBL" id="GBP07678.1"/>
    </source>
</evidence>
<gene>
    <name evidence="1" type="ORF">EVAR_100198_1</name>
</gene>
<name>A0A4C1T2J5_EUMVA</name>
<protein>
    <submittedName>
        <fullName evidence="1">Uncharacterized protein</fullName>
    </submittedName>
</protein>
<dbReference type="EMBL" id="BGZK01004224">
    <property type="protein sequence ID" value="GBP07678.1"/>
    <property type="molecule type" value="Genomic_DNA"/>
</dbReference>
<sequence length="147" mass="16845">MSWEVIIRVNRQVKLNEKTSISTCRICKRVKLPRGIGPATELRSSDRAPSVQETRSRWPVLTDCKGRRRPQVSIRTAAVNWLLNEKCVRIIVQMQKTPPALNCLRMMQCTNTTPPPFLARVYIIIATLSWLPHSGRVSGVVLQVKRW</sequence>
<comment type="caution">
    <text evidence="1">The sequence shown here is derived from an EMBL/GenBank/DDBJ whole genome shotgun (WGS) entry which is preliminary data.</text>
</comment>